<evidence type="ECO:0000256" key="1">
    <source>
        <dbReference type="SAM" id="MobiDB-lite"/>
    </source>
</evidence>
<organism evidence="3">
    <name type="scientific">Salinimicrobium catena</name>
    <dbReference type="NCBI Taxonomy" id="390640"/>
    <lineage>
        <taxon>Bacteria</taxon>
        <taxon>Pseudomonadati</taxon>
        <taxon>Bacteroidota</taxon>
        <taxon>Flavobacteriia</taxon>
        <taxon>Flavobacteriales</taxon>
        <taxon>Flavobacteriaceae</taxon>
        <taxon>Salinimicrobium</taxon>
    </lineage>
</organism>
<comment type="caution">
    <text evidence="3">The sequence shown here is derived from an EMBL/GenBank/DDBJ whole genome shotgun (WGS) entry which is preliminary data.</text>
</comment>
<feature type="region of interest" description="Disordered" evidence="1">
    <location>
        <begin position="77"/>
        <end position="97"/>
    </location>
</feature>
<dbReference type="Gene3D" id="3.30.930.10">
    <property type="entry name" value="Bira Bifunctional Protein, Domain 2"/>
    <property type="match status" value="1"/>
</dbReference>
<accession>A0A7C2M9A3</accession>
<evidence type="ECO:0000259" key="2">
    <source>
        <dbReference type="Pfam" id="PF02912"/>
    </source>
</evidence>
<protein>
    <submittedName>
        <fullName evidence="3">Phenylalanine--tRNA ligase subunit alpha</fullName>
    </submittedName>
</protein>
<dbReference type="Proteomes" id="UP000885753">
    <property type="component" value="Unassembled WGS sequence"/>
</dbReference>
<dbReference type="InterPro" id="IPR010978">
    <property type="entry name" value="tRNA-bd_arm"/>
</dbReference>
<dbReference type="Pfam" id="PF02912">
    <property type="entry name" value="Phe_tRNA-synt_N"/>
    <property type="match status" value="1"/>
</dbReference>
<dbReference type="InterPro" id="IPR045864">
    <property type="entry name" value="aa-tRNA-synth_II/BPL/LPL"/>
</dbReference>
<dbReference type="SUPFAM" id="SSF46589">
    <property type="entry name" value="tRNA-binding arm"/>
    <property type="match status" value="1"/>
</dbReference>
<dbReference type="GO" id="GO:0005524">
    <property type="term" value="F:ATP binding"/>
    <property type="evidence" value="ECO:0007669"/>
    <property type="project" value="InterPro"/>
</dbReference>
<feature type="non-terminal residue" evidence="3">
    <location>
        <position position="110"/>
    </location>
</feature>
<keyword evidence="3" id="KW-0436">Ligase</keyword>
<feature type="domain" description="Phenylalanine-tRNA ligase class II N-terminal" evidence="2">
    <location>
        <begin position="19"/>
        <end position="84"/>
    </location>
</feature>
<dbReference type="AlphaFoldDB" id="A0A7C2M9A3"/>
<name>A0A7C2M9A3_9FLAO</name>
<reference evidence="3" key="1">
    <citation type="journal article" date="2020" name="mSystems">
        <title>Genome- and Community-Level Interaction Insights into Carbon Utilization and Element Cycling Functions of Hydrothermarchaeota in Hydrothermal Sediment.</title>
        <authorList>
            <person name="Zhou Z."/>
            <person name="Liu Y."/>
            <person name="Xu W."/>
            <person name="Pan J."/>
            <person name="Luo Z.H."/>
            <person name="Li M."/>
        </authorList>
    </citation>
    <scope>NUCLEOTIDE SEQUENCE [LARGE SCALE GENOMIC DNA]</scope>
    <source>
        <strain evidence="3">SpSt-1235</strain>
    </source>
</reference>
<dbReference type="EMBL" id="DSEE01000362">
    <property type="protein sequence ID" value="HER40540.1"/>
    <property type="molecule type" value="Genomic_DNA"/>
</dbReference>
<evidence type="ECO:0000313" key="3">
    <source>
        <dbReference type="EMBL" id="HER40540.1"/>
    </source>
</evidence>
<dbReference type="GO" id="GO:0005737">
    <property type="term" value="C:cytoplasm"/>
    <property type="evidence" value="ECO:0007669"/>
    <property type="project" value="InterPro"/>
</dbReference>
<dbReference type="GO" id="GO:0006432">
    <property type="term" value="P:phenylalanyl-tRNA aminoacylation"/>
    <property type="evidence" value="ECO:0007669"/>
    <property type="project" value="InterPro"/>
</dbReference>
<proteinExistence type="predicted"/>
<sequence>MIDKIENYISEIEAFKATTKEEVEDFRIKYLGKKGILNQYFAEFKNVPNEQKKDFGQAVNTLKNAAQDKVQQLKEQLESKEEEKGIYGDLTRPGEPVEIGARHPISIVKN</sequence>
<dbReference type="InterPro" id="IPR004188">
    <property type="entry name" value="Phe-tRNA_ligase_II_N"/>
</dbReference>
<feature type="compositionally biased region" description="Basic and acidic residues" evidence="1">
    <location>
        <begin position="77"/>
        <end position="86"/>
    </location>
</feature>
<dbReference type="GO" id="GO:0004826">
    <property type="term" value="F:phenylalanine-tRNA ligase activity"/>
    <property type="evidence" value="ECO:0007669"/>
    <property type="project" value="InterPro"/>
</dbReference>
<gene>
    <name evidence="3" type="ORF">ENO10_04900</name>
</gene>